<keyword evidence="3" id="KW-0862">Zinc</keyword>
<dbReference type="InterPro" id="IPR000962">
    <property type="entry name" value="Znf_DskA_TraR"/>
</dbReference>
<evidence type="ECO:0000313" key="6">
    <source>
        <dbReference type="EMBL" id="MFC6280979.1"/>
    </source>
</evidence>
<dbReference type="PANTHER" id="PTHR33823">
    <property type="entry name" value="RNA POLYMERASE-BINDING TRANSCRIPTION FACTOR DKSA-RELATED"/>
    <property type="match status" value="1"/>
</dbReference>
<gene>
    <name evidence="6" type="ORF">ACFQND_07015</name>
</gene>
<name>A0ABW1TVM9_9BURK</name>
<dbReference type="Pfam" id="PF01258">
    <property type="entry name" value="zf-dskA_traR"/>
    <property type="match status" value="1"/>
</dbReference>
<comment type="caution">
    <text evidence="6">The sequence shown here is derived from an EMBL/GenBank/DDBJ whole genome shotgun (WGS) entry which is preliminary data.</text>
</comment>
<dbReference type="Gene3D" id="1.20.120.910">
    <property type="entry name" value="DksA, coiled-coil domain"/>
    <property type="match status" value="1"/>
</dbReference>
<organism evidence="6 7">
    <name type="scientific">Polaromonas aquatica</name>
    <dbReference type="NCBI Taxonomy" id="332657"/>
    <lineage>
        <taxon>Bacteria</taxon>
        <taxon>Pseudomonadati</taxon>
        <taxon>Pseudomonadota</taxon>
        <taxon>Betaproteobacteria</taxon>
        <taxon>Burkholderiales</taxon>
        <taxon>Comamonadaceae</taxon>
        <taxon>Polaromonas</taxon>
    </lineage>
</organism>
<feature type="zinc finger region" description="dksA C4-type" evidence="4">
    <location>
        <begin position="96"/>
        <end position="120"/>
    </location>
</feature>
<feature type="domain" description="Zinc finger DksA/TraR C4-type" evidence="5">
    <location>
        <begin position="92"/>
        <end position="126"/>
    </location>
</feature>
<dbReference type="PROSITE" id="PS51128">
    <property type="entry name" value="ZF_DKSA_2"/>
    <property type="match status" value="1"/>
</dbReference>
<keyword evidence="2" id="KW-0863">Zinc-finger</keyword>
<dbReference type="SUPFAM" id="SSF57716">
    <property type="entry name" value="Glucocorticoid receptor-like (DNA-binding domain)"/>
    <property type="match status" value="1"/>
</dbReference>
<keyword evidence="7" id="KW-1185">Reference proteome</keyword>
<keyword evidence="1" id="KW-0479">Metal-binding</keyword>
<evidence type="ECO:0000259" key="5">
    <source>
        <dbReference type="Pfam" id="PF01258"/>
    </source>
</evidence>
<accession>A0ABW1TVM9</accession>
<protein>
    <submittedName>
        <fullName evidence="6">TraR/DksA family transcriptional regulator</fullName>
    </submittedName>
</protein>
<proteinExistence type="predicted"/>
<dbReference type="PANTHER" id="PTHR33823:SF4">
    <property type="entry name" value="GENERAL STRESS PROTEIN 16O"/>
    <property type="match status" value="1"/>
</dbReference>
<evidence type="ECO:0000256" key="4">
    <source>
        <dbReference type="PROSITE-ProRule" id="PRU00510"/>
    </source>
</evidence>
<sequence length="134" mass="14628">MDTYNSSLAPRFSQLLAQREAELRAILRAGGSLADQGERAAPHDVMDFKDMATEQSLSTISEAKAEHAAQDLAQVLAARRRLEDGSRGKASSYGRCLDCGEAIDLRRLSALPETPYCTACQSIHEQARSPALRH</sequence>
<evidence type="ECO:0000256" key="2">
    <source>
        <dbReference type="ARBA" id="ARBA00022771"/>
    </source>
</evidence>
<evidence type="ECO:0000313" key="7">
    <source>
        <dbReference type="Proteomes" id="UP001596270"/>
    </source>
</evidence>
<dbReference type="Proteomes" id="UP001596270">
    <property type="component" value="Unassembled WGS sequence"/>
</dbReference>
<evidence type="ECO:0000256" key="1">
    <source>
        <dbReference type="ARBA" id="ARBA00022723"/>
    </source>
</evidence>
<reference evidence="7" key="1">
    <citation type="journal article" date="2019" name="Int. J. Syst. Evol. Microbiol.">
        <title>The Global Catalogue of Microorganisms (GCM) 10K type strain sequencing project: providing services to taxonomists for standard genome sequencing and annotation.</title>
        <authorList>
            <consortium name="The Broad Institute Genomics Platform"/>
            <consortium name="The Broad Institute Genome Sequencing Center for Infectious Disease"/>
            <person name="Wu L."/>
            <person name="Ma J."/>
        </authorList>
    </citation>
    <scope>NUCLEOTIDE SEQUENCE [LARGE SCALE GENOMIC DNA]</scope>
    <source>
        <strain evidence="7">CCUG 39402</strain>
    </source>
</reference>
<evidence type="ECO:0000256" key="3">
    <source>
        <dbReference type="ARBA" id="ARBA00022833"/>
    </source>
</evidence>
<dbReference type="EMBL" id="JBHSRS010000015">
    <property type="protein sequence ID" value="MFC6280979.1"/>
    <property type="molecule type" value="Genomic_DNA"/>
</dbReference>
<dbReference type="RefSeq" id="WP_371436071.1">
    <property type="nucleotide sequence ID" value="NZ_JBHSRS010000015.1"/>
</dbReference>